<keyword evidence="3" id="KW-1185">Reference proteome</keyword>
<evidence type="ECO:0000313" key="2">
    <source>
        <dbReference type="EMBL" id="EAP86016.1"/>
    </source>
</evidence>
<keyword evidence="1" id="KW-1133">Transmembrane helix</keyword>
<keyword evidence="1" id="KW-0812">Transmembrane</keyword>
<gene>
    <name evidence="2" type="ordered locus">CA2559_08286</name>
</gene>
<feature type="transmembrane region" description="Helical" evidence="1">
    <location>
        <begin position="157"/>
        <end position="184"/>
    </location>
</feature>
<accession>A3UBL5</accession>
<organism evidence="2 3">
    <name type="scientific">Croceibacter atlanticus (strain ATCC BAA-628 / JCM 21780 / CIP 108009 / IAM 15332 / KCTC 12090 / HTCC2559)</name>
    <dbReference type="NCBI Taxonomy" id="216432"/>
    <lineage>
        <taxon>Bacteria</taxon>
        <taxon>Pseudomonadati</taxon>
        <taxon>Bacteroidota</taxon>
        <taxon>Flavobacteriia</taxon>
        <taxon>Flavobacteriales</taxon>
        <taxon>Flavobacteriaceae</taxon>
        <taxon>Croceibacter</taxon>
    </lineage>
</organism>
<dbReference type="AlphaFoldDB" id="A3UBL5"/>
<dbReference type="GeneID" id="89453412"/>
<evidence type="ECO:0000313" key="3">
    <source>
        <dbReference type="Proteomes" id="UP000002297"/>
    </source>
</evidence>
<dbReference type="KEGG" id="cat:CA2559_08286"/>
<proteinExistence type="predicted"/>
<dbReference type="eggNOG" id="ENOG5031FYV">
    <property type="taxonomic scope" value="Bacteria"/>
</dbReference>
<dbReference type="EMBL" id="CP002046">
    <property type="protein sequence ID" value="EAP86016.1"/>
    <property type="molecule type" value="Genomic_DNA"/>
</dbReference>
<feature type="transmembrane region" description="Helical" evidence="1">
    <location>
        <begin position="40"/>
        <end position="62"/>
    </location>
</feature>
<dbReference type="OrthoDB" id="709028at2"/>
<dbReference type="HOGENOM" id="CLU_106179_0_0_10"/>
<dbReference type="STRING" id="216432.CA2559_08286"/>
<feature type="transmembrane region" description="Helical" evidence="1">
    <location>
        <begin position="125"/>
        <end position="145"/>
    </location>
</feature>
<sequence length="204" mass="24301">MEGLDLLKQEWKKQDASLPKYKSNDLYKMLLEKSSSIVKWIFYISIIEFVFWIGLSVIIAIFDKDNMMTKPEFQVFNWISNIIFYGVIIFFMVKFYINYKRINTDDSIKGLMRNIIQTRRTVKHYVWFNLLFFALSFCVVSVLMYTHNEFGTTPEGVSPYLLLFVLIATLIVILGILILFYRLVYGILTRRLKKNYKELKTMEI</sequence>
<keyword evidence="1" id="KW-0472">Membrane</keyword>
<dbReference type="RefSeq" id="WP_013187402.1">
    <property type="nucleotide sequence ID" value="NC_014230.1"/>
</dbReference>
<name>A3UBL5_CROAH</name>
<feature type="transmembrane region" description="Helical" evidence="1">
    <location>
        <begin position="82"/>
        <end position="99"/>
    </location>
</feature>
<protein>
    <submittedName>
        <fullName evidence="2">Uncharacterized protein</fullName>
    </submittedName>
</protein>
<reference evidence="2 3" key="1">
    <citation type="journal article" date="2010" name="J. Bacteriol.">
        <title>The complete genome sequence of Croceibacter atlanticus HTCC2559T.</title>
        <authorList>
            <person name="Oh H.M."/>
            <person name="Kang I."/>
            <person name="Ferriera S."/>
            <person name="Giovannoni S.J."/>
            <person name="Cho J.C."/>
        </authorList>
    </citation>
    <scope>NUCLEOTIDE SEQUENCE [LARGE SCALE GENOMIC DNA]</scope>
    <source>
        <strain evidence="3">ATCC BAA-628 / HTCC2559 / KCTC 12090</strain>
    </source>
</reference>
<evidence type="ECO:0000256" key="1">
    <source>
        <dbReference type="SAM" id="Phobius"/>
    </source>
</evidence>
<dbReference type="Proteomes" id="UP000002297">
    <property type="component" value="Chromosome"/>
</dbReference>